<dbReference type="InterPro" id="IPR000700">
    <property type="entry name" value="PAS-assoc_C"/>
</dbReference>
<dbReference type="AlphaFoldDB" id="A0A512CB77"/>
<reference evidence="10 11" key="1">
    <citation type="submission" date="2019-07" db="EMBL/GenBank/DDBJ databases">
        <title>Whole genome shotgun sequence of Cyclobacterium qasimii NBRC 106168.</title>
        <authorList>
            <person name="Hosoyama A."/>
            <person name="Uohara A."/>
            <person name="Ohji S."/>
            <person name="Ichikawa N."/>
        </authorList>
    </citation>
    <scope>NUCLEOTIDE SEQUENCE [LARGE SCALE GENOMIC DNA]</scope>
    <source>
        <strain evidence="10 11">NBRC 106168</strain>
    </source>
</reference>
<evidence type="ECO:0000259" key="9">
    <source>
        <dbReference type="PROSITE" id="PS50113"/>
    </source>
</evidence>
<dbReference type="SUPFAM" id="SSF47384">
    <property type="entry name" value="Homodimeric domain of signal transducing histidine kinase"/>
    <property type="match status" value="1"/>
</dbReference>
<dbReference type="NCBIfam" id="TIGR00229">
    <property type="entry name" value="sensory_box"/>
    <property type="match status" value="4"/>
</dbReference>
<feature type="domain" description="PAC" evidence="9">
    <location>
        <begin position="457"/>
        <end position="508"/>
    </location>
</feature>
<evidence type="ECO:0000259" key="8">
    <source>
        <dbReference type="PROSITE" id="PS50112"/>
    </source>
</evidence>
<dbReference type="Gene3D" id="3.30.450.20">
    <property type="entry name" value="PAS domain"/>
    <property type="match status" value="5"/>
</dbReference>
<evidence type="ECO:0000313" key="10">
    <source>
        <dbReference type="EMBL" id="GEO21420.1"/>
    </source>
</evidence>
<dbReference type="Pfam" id="PF02518">
    <property type="entry name" value="HATPase_c"/>
    <property type="match status" value="1"/>
</dbReference>
<dbReference type="Pfam" id="PF13426">
    <property type="entry name" value="PAS_9"/>
    <property type="match status" value="2"/>
</dbReference>
<dbReference type="SMART" id="SM00387">
    <property type="entry name" value="HATPase_c"/>
    <property type="match status" value="1"/>
</dbReference>
<evidence type="ECO:0000256" key="2">
    <source>
        <dbReference type="ARBA" id="ARBA00012438"/>
    </source>
</evidence>
<dbReference type="PRINTS" id="PR00344">
    <property type="entry name" value="BCTRLSENSOR"/>
</dbReference>
<dbReference type="InterPro" id="IPR052162">
    <property type="entry name" value="Sensor_kinase/Photoreceptor"/>
</dbReference>
<evidence type="ECO:0000256" key="6">
    <source>
        <dbReference type="SAM" id="Coils"/>
    </source>
</evidence>
<dbReference type="InterPro" id="IPR036890">
    <property type="entry name" value="HATPase_C_sf"/>
</dbReference>
<dbReference type="InterPro" id="IPR005467">
    <property type="entry name" value="His_kinase_dom"/>
</dbReference>
<dbReference type="InterPro" id="IPR003594">
    <property type="entry name" value="HATPase_dom"/>
</dbReference>
<organism evidence="10 11">
    <name type="scientific">Cyclobacterium qasimii</name>
    <dbReference type="NCBI Taxonomy" id="1350429"/>
    <lineage>
        <taxon>Bacteria</taxon>
        <taxon>Pseudomonadati</taxon>
        <taxon>Bacteroidota</taxon>
        <taxon>Cytophagia</taxon>
        <taxon>Cytophagales</taxon>
        <taxon>Cyclobacteriaceae</taxon>
        <taxon>Cyclobacterium</taxon>
    </lineage>
</organism>
<evidence type="ECO:0000256" key="3">
    <source>
        <dbReference type="ARBA" id="ARBA00022553"/>
    </source>
</evidence>
<dbReference type="SMART" id="SM00086">
    <property type="entry name" value="PAC"/>
    <property type="match status" value="3"/>
</dbReference>
<sequence length="883" mass="99427">MQASNEQLGLKAANDIPARLAYWDKNEVCRFANAAYLEWFGKTQEDIVNKTSIKELLGPLYEKNLPSIREVLKGKSQHFESKTVGVNGEETYSKTTYTPDIHNGIVNGFTALITDITDYKHLEILLGKSEKRFRDILLSAPEAGVIFNSSGKIQLVNQKTEDIFGFSKSEMVGKEIAFLIPDEGGTEIKIQIDKYFDAVATDPLDKNLKLYGKRKNGEKFRVEVSLSQTQSEDGILVMAAIRDITERVKMETELAESYKRNSIFIQQAPNAIAMFDKQMRYMAASQQWIEDYGLQGKEIIGQSHYDIFPEIGEEWKQKHQRCLKGEINKCAEAPFDRADGSRQWIAWDVRPWYVSEDNIGGLLMYTADVTAIKEKEQEKQRIEEILEKTNTIARIGTWEMNLNQGKILWSRITREIHEAADDFEPDLATGINFYKEGKTRDLISKAVSEAIEKGIPFDLELELVTAKGNTVWVRSIGQSAFVNGKCQRVYGIFQDISSIKNAEIDLNRANEELKVILNSDSVSIIGTDTSGLITHFNCGAEKMLQYSGSEMIGKESPASIHVSEEVAKLGEELSTQLGQQITGFDIFVECAKNKAFNTREWTYIRKDGSKLIVLLVITPLKNPQGEIYGFLGIGTDISERVESQQKLKEAKESLEVLTEKLTSQNTQLANFAHIASHNLRAPVSNLNALLQFYTSSEDAEMKNAIMSNFEKVSQHLTTTLDTLVDTLKIQDEGSKNMEIMHFEDILDKTKEILVAHIMESKVKITADFSKAPKITFNRVFLESIFLNLVGNAIKYRSPERLPTIEILTEISFNRLVLTITDNGLGIDLKKHSKNLFGLHKTFHKHAEAKGIGLFLTKNHVEAMGGAITVRSEVGKGTTFIVKF</sequence>
<dbReference type="InterPro" id="IPR013656">
    <property type="entry name" value="PAS_4"/>
</dbReference>
<dbReference type="InterPro" id="IPR035965">
    <property type="entry name" value="PAS-like_dom_sf"/>
</dbReference>
<accession>A0A512CB77</accession>
<feature type="domain" description="PAC" evidence="9">
    <location>
        <begin position="204"/>
        <end position="256"/>
    </location>
</feature>
<keyword evidence="11" id="KW-1185">Reference proteome</keyword>
<dbReference type="Proteomes" id="UP000321301">
    <property type="component" value="Unassembled WGS sequence"/>
</dbReference>
<feature type="domain" description="PAS" evidence="8">
    <location>
        <begin position="509"/>
        <end position="580"/>
    </location>
</feature>
<dbReference type="Pfam" id="PF08448">
    <property type="entry name" value="PAS_4"/>
    <property type="match status" value="2"/>
</dbReference>
<dbReference type="PROSITE" id="PS50112">
    <property type="entry name" value="PAS"/>
    <property type="match status" value="2"/>
</dbReference>
<evidence type="ECO:0000256" key="4">
    <source>
        <dbReference type="ARBA" id="ARBA00022679"/>
    </source>
</evidence>
<evidence type="ECO:0000256" key="1">
    <source>
        <dbReference type="ARBA" id="ARBA00000085"/>
    </source>
</evidence>
<dbReference type="InterPro" id="IPR001610">
    <property type="entry name" value="PAC"/>
</dbReference>
<dbReference type="InterPro" id="IPR000014">
    <property type="entry name" value="PAS"/>
</dbReference>
<dbReference type="PANTHER" id="PTHR43304:SF1">
    <property type="entry name" value="PAC DOMAIN-CONTAINING PROTEIN"/>
    <property type="match status" value="1"/>
</dbReference>
<dbReference type="GO" id="GO:0000155">
    <property type="term" value="F:phosphorelay sensor kinase activity"/>
    <property type="evidence" value="ECO:0007669"/>
    <property type="project" value="InterPro"/>
</dbReference>
<keyword evidence="3" id="KW-0597">Phosphoprotein</keyword>
<dbReference type="SMART" id="SM00091">
    <property type="entry name" value="PAS"/>
    <property type="match status" value="4"/>
</dbReference>
<name>A0A512CB77_9BACT</name>
<protein>
    <recommendedName>
        <fullName evidence="2">histidine kinase</fullName>
        <ecNumber evidence="2">2.7.13.3</ecNumber>
    </recommendedName>
</protein>
<keyword evidence="6" id="KW-0175">Coiled coil</keyword>
<feature type="domain" description="PAC" evidence="9">
    <location>
        <begin position="329"/>
        <end position="381"/>
    </location>
</feature>
<dbReference type="RefSeq" id="WP_020889097.1">
    <property type="nucleotide sequence ID" value="NZ_BJYV01000007.1"/>
</dbReference>
<feature type="domain" description="PAC" evidence="9">
    <location>
        <begin position="597"/>
        <end position="649"/>
    </location>
</feature>
<keyword evidence="4" id="KW-0808">Transferase</keyword>
<evidence type="ECO:0000313" key="11">
    <source>
        <dbReference type="Proteomes" id="UP000321301"/>
    </source>
</evidence>
<feature type="coiled-coil region" evidence="6">
    <location>
        <begin position="640"/>
        <end position="667"/>
    </location>
</feature>
<dbReference type="InterPro" id="IPR036097">
    <property type="entry name" value="HisK_dim/P_sf"/>
</dbReference>
<dbReference type="InterPro" id="IPR004358">
    <property type="entry name" value="Sig_transdc_His_kin-like_C"/>
</dbReference>
<dbReference type="SUPFAM" id="SSF55785">
    <property type="entry name" value="PYP-like sensor domain (PAS domain)"/>
    <property type="match status" value="5"/>
</dbReference>
<gene>
    <name evidence="10" type="ORF">CQA01_19540</name>
</gene>
<dbReference type="SUPFAM" id="SSF55874">
    <property type="entry name" value="ATPase domain of HSP90 chaperone/DNA topoisomerase II/histidine kinase"/>
    <property type="match status" value="1"/>
</dbReference>
<dbReference type="EC" id="2.7.13.3" evidence="2"/>
<dbReference type="Gene3D" id="3.30.565.10">
    <property type="entry name" value="Histidine kinase-like ATPase, C-terminal domain"/>
    <property type="match status" value="1"/>
</dbReference>
<evidence type="ECO:0000259" key="7">
    <source>
        <dbReference type="PROSITE" id="PS50109"/>
    </source>
</evidence>
<comment type="catalytic activity">
    <reaction evidence="1">
        <text>ATP + protein L-histidine = ADP + protein N-phospho-L-histidine.</text>
        <dbReference type="EC" id="2.7.13.3"/>
    </reaction>
</comment>
<dbReference type="PROSITE" id="PS50109">
    <property type="entry name" value="HIS_KIN"/>
    <property type="match status" value="1"/>
</dbReference>
<feature type="domain" description="Histidine kinase" evidence="7">
    <location>
        <begin position="674"/>
        <end position="883"/>
    </location>
</feature>
<dbReference type="EMBL" id="BJYV01000007">
    <property type="protein sequence ID" value="GEO21420.1"/>
    <property type="molecule type" value="Genomic_DNA"/>
</dbReference>
<comment type="caution">
    <text evidence="10">The sequence shown here is derived from an EMBL/GenBank/DDBJ whole genome shotgun (WGS) entry which is preliminary data.</text>
</comment>
<dbReference type="PROSITE" id="PS50113">
    <property type="entry name" value="PAC"/>
    <property type="match status" value="4"/>
</dbReference>
<proteinExistence type="predicted"/>
<dbReference type="Gene3D" id="1.10.287.130">
    <property type="match status" value="1"/>
</dbReference>
<dbReference type="CDD" id="cd00130">
    <property type="entry name" value="PAS"/>
    <property type="match status" value="3"/>
</dbReference>
<dbReference type="PANTHER" id="PTHR43304">
    <property type="entry name" value="PHYTOCHROME-LIKE PROTEIN CPH1"/>
    <property type="match status" value="1"/>
</dbReference>
<feature type="domain" description="PAS" evidence="8">
    <location>
        <begin position="129"/>
        <end position="183"/>
    </location>
</feature>
<evidence type="ECO:0000256" key="5">
    <source>
        <dbReference type="ARBA" id="ARBA00022777"/>
    </source>
</evidence>
<keyword evidence="5" id="KW-0418">Kinase</keyword>